<sequence>MSHECFSRENVSAARLVCPATPPVPSARRTPPPRFNGLLCRAFGMASSPTLATDALEYFKEFGIFYLEDAVIGRAVQQIDDLGLSTSLESWDNLKHIIVGNPQVHRILAPFLDQRNPRRCHTFGPEPGRVFCFWPQPNQSHRLVVSVWSAGTKLELYYGSHKDLSKAAPASNGLFEVPRRGPGEVVQLETGGIALLDVRFLIQRIAGFTIAYGMDIDFPPSTGSGHVARQTP</sequence>
<keyword evidence="2" id="KW-1185">Reference proteome</keyword>
<reference evidence="1 2" key="1">
    <citation type="journal article" date="2024" name="Microbiol. Resour. Announc.">
        <title>Genome annotations for the ascomycete fungi Trichoderma harzianum, Trichoderma aggressivum, and Purpureocillium lilacinum.</title>
        <authorList>
            <person name="Beijen E.P.W."/>
            <person name="Ohm R.A."/>
        </authorList>
    </citation>
    <scope>NUCLEOTIDE SEQUENCE [LARGE SCALE GENOMIC DNA]</scope>
    <source>
        <strain evidence="1 2">CBS 150709</strain>
    </source>
</reference>
<organism evidence="1 2">
    <name type="scientific">Purpureocillium lilacinum</name>
    <name type="common">Paecilomyces lilacinus</name>
    <dbReference type="NCBI Taxonomy" id="33203"/>
    <lineage>
        <taxon>Eukaryota</taxon>
        <taxon>Fungi</taxon>
        <taxon>Dikarya</taxon>
        <taxon>Ascomycota</taxon>
        <taxon>Pezizomycotina</taxon>
        <taxon>Sordariomycetes</taxon>
        <taxon>Hypocreomycetidae</taxon>
        <taxon>Hypocreales</taxon>
        <taxon>Ophiocordycipitaceae</taxon>
        <taxon>Purpureocillium</taxon>
    </lineage>
</organism>
<evidence type="ECO:0000313" key="2">
    <source>
        <dbReference type="Proteomes" id="UP001287286"/>
    </source>
</evidence>
<proteinExistence type="predicted"/>
<dbReference type="EMBL" id="JAWRVI010000863">
    <property type="protein sequence ID" value="KAK4058972.1"/>
    <property type="molecule type" value="Genomic_DNA"/>
</dbReference>
<evidence type="ECO:0000313" key="1">
    <source>
        <dbReference type="EMBL" id="KAK4058972.1"/>
    </source>
</evidence>
<dbReference type="Proteomes" id="UP001287286">
    <property type="component" value="Unassembled WGS sequence"/>
</dbReference>
<protein>
    <submittedName>
        <fullName evidence="1">Uncharacterized protein</fullName>
    </submittedName>
</protein>
<comment type="caution">
    <text evidence="1">The sequence shown here is derived from an EMBL/GenBank/DDBJ whole genome shotgun (WGS) entry which is preliminary data.</text>
</comment>
<gene>
    <name evidence="1" type="ORF">Purlil1_14399</name>
</gene>
<accession>A0ABR0BBI2</accession>
<name>A0ABR0BBI2_PURLI</name>